<dbReference type="AlphaFoldDB" id="A0A2G8TFP0"/>
<protein>
    <submittedName>
        <fullName evidence="1">Uncharacterized protein</fullName>
    </submittedName>
</protein>
<name>A0A2G8TFP0_9BURK</name>
<dbReference type="OrthoDB" id="8560701at2"/>
<evidence type="ECO:0000313" key="1">
    <source>
        <dbReference type="EMBL" id="PIL44749.1"/>
    </source>
</evidence>
<accession>A0A2G8TFP0</accession>
<evidence type="ECO:0000313" key="2">
    <source>
        <dbReference type="Proteomes" id="UP000230390"/>
    </source>
</evidence>
<organism evidence="1 2">
    <name type="scientific">Massilia eurypsychrophila</name>
    <dbReference type="NCBI Taxonomy" id="1485217"/>
    <lineage>
        <taxon>Bacteria</taxon>
        <taxon>Pseudomonadati</taxon>
        <taxon>Pseudomonadota</taxon>
        <taxon>Betaproteobacteria</taxon>
        <taxon>Burkholderiales</taxon>
        <taxon>Oxalobacteraceae</taxon>
        <taxon>Telluria group</taxon>
        <taxon>Massilia</taxon>
    </lineage>
</organism>
<keyword evidence="2" id="KW-1185">Reference proteome</keyword>
<dbReference type="RefSeq" id="WP_099788809.1">
    <property type="nucleotide sequence ID" value="NZ_JBHLYV010000004.1"/>
</dbReference>
<proteinExistence type="predicted"/>
<gene>
    <name evidence="1" type="ORF">CR105_12620</name>
</gene>
<sequence length="267" mass="27330">MRSGFGKALRLGVAAGGIALVKTTRWGGAPADLLAEHALEPGALEHADSVRAALAAVFEGHAGWPLTIVLADDLVRLWQVTPPANTTRLADLEAAAALRFQRLYGEPAAGWTIQAGWDPVRPFLAAALPRALLGALGQGAALQRLDTVEIVPQFVAVLNRYAGALRAGAWFGVVHDGVLTLGAVEAGGHAIGAVRAAALPDGADPAWLAAHVGREALRMNMAAPQRLQLWGSVPPAWLEAGACTRLGAAAPGGWSASARLAASGSAA</sequence>
<dbReference type="Proteomes" id="UP000230390">
    <property type="component" value="Unassembled WGS sequence"/>
</dbReference>
<comment type="caution">
    <text evidence="1">The sequence shown here is derived from an EMBL/GenBank/DDBJ whole genome shotgun (WGS) entry which is preliminary data.</text>
</comment>
<dbReference type="EMBL" id="PDOC01000006">
    <property type="protein sequence ID" value="PIL44749.1"/>
    <property type="molecule type" value="Genomic_DNA"/>
</dbReference>
<reference evidence="1 2" key="1">
    <citation type="submission" date="2017-10" db="EMBL/GenBank/DDBJ databases">
        <title>Massilia psychrophilum sp. nov., a novel purple-pigmented bacterium isolated from Tianshan glacier, Xinjiang Municipality, China.</title>
        <authorList>
            <person name="Wang H."/>
        </authorList>
    </citation>
    <scope>NUCLEOTIDE SEQUENCE [LARGE SCALE GENOMIC DNA]</scope>
    <source>
        <strain evidence="1 2">JCM 30074</strain>
    </source>
</reference>